<feature type="binding site" evidence="7">
    <location>
        <position position="356"/>
    </location>
    <ligand>
        <name>substrate</name>
    </ligand>
</feature>
<evidence type="ECO:0000313" key="11">
    <source>
        <dbReference type="Proteomes" id="UP001233271"/>
    </source>
</evidence>
<keyword evidence="6 8" id="KW-0663">Pyridoxal phosphate</keyword>
<comment type="cofactor">
    <cofactor evidence="1 8">
        <name>pyridoxal 5'-phosphate</name>
        <dbReference type="ChEBI" id="CHEBI:597326"/>
    </cofactor>
</comment>
<evidence type="ECO:0000256" key="5">
    <source>
        <dbReference type="ARBA" id="ARBA00022679"/>
    </source>
</evidence>
<dbReference type="InterPro" id="IPR000192">
    <property type="entry name" value="Aminotrans_V_dom"/>
</dbReference>
<dbReference type="InterPro" id="IPR015424">
    <property type="entry name" value="PyrdxlP-dep_Trfase"/>
</dbReference>
<name>A0AA48L7D8_9TREE</name>
<protein>
    <recommendedName>
        <fullName evidence="3">alanine--glyoxylate transaminase</fullName>
        <ecNumber evidence="3">2.6.1.44</ecNumber>
    </recommendedName>
</protein>
<dbReference type="SUPFAM" id="SSF53383">
    <property type="entry name" value="PLP-dependent transferases"/>
    <property type="match status" value="1"/>
</dbReference>
<proteinExistence type="inferred from homology"/>
<dbReference type="PANTHER" id="PTHR21152">
    <property type="entry name" value="AMINOTRANSFERASE CLASS V"/>
    <property type="match status" value="1"/>
</dbReference>
<keyword evidence="5" id="KW-0808">Transferase</keyword>
<dbReference type="GO" id="GO:0008453">
    <property type="term" value="F:alanine-glyoxylate transaminase activity"/>
    <property type="evidence" value="ECO:0007669"/>
    <property type="project" value="UniProtKB-EC"/>
</dbReference>
<gene>
    <name evidence="10" type="ORF">CcaverHIS019_0509920</name>
</gene>
<dbReference type="PIRSF" id="PIRSF000524">
    <property type="entry name" value="SPT"/>
    <property type="match status" value="1"/>
</dbReference>
<sequence length="391" mass="42501">MSSAQEFQQAPHKLLVIPGPIEVDNRILYANASPSVSHVSPAFISIFGDCLRMLRTILYAEKTGQPFMIAGSGTLGWDQTAANLVEPGEEVVVLNHGYFGDSFAECLEAYGAKVTVLKAPIGGIVDENELVKVLKEKKVKLVTITHVDTSTGVLSPVERYCELIHKTSPDTLIAIDAVCAAGSEEIRFDDWGLDVVVTAPQKGLGVPPGLSLVMASKKALGVLEKRKAPVTAYYASWRRWLPIMQAYEAGQPKYFATPPVQLVNALHVGLKQVLEDKPSLEERFKVHKQVSNYVKDELEKMGCGFVPLDRANSANGMTAARYPKGITAADVLGPLAERDIVVAGGLHKEIASEYFRVGHMGVTAVDQQRGDIEKILKNVKEVLDIARAKQA</sequence>
<keyword evidence="4" id="KW-0032">Aminotransferase</keyword>
<dbReference type="GO" id="GO:0004760">
    <property type="term" value="F:L-serine-pyruvate transaminase activity"/>
    <property type="evidence" value="ECO:0007669"/>
    <property type="project" value="TreeGrafter"/>
</dbReference>
<organism evidence="10 11">
    <name type="scientific">Cutaneotrichosporon cavernicola</name>
    <dbReference type="NCBI Taxonomy" id="279322"/>
    <lineage>
        <taxon>Eukaryota</taxon>
        <taxon>Fungi</taxon>
        <taxon>Dikarya</taxon>
        <taxon>Basidiomycota</taxon>
        <taxon>Agaricomycotina</taxon>
        <taxon>Tremellomycetes</taxon>
        <taxon>Trichosporonales</taxon>
        <taxon>Trichosporonaceae</taxon>
        <taxon>Cutaneotrichosporon</taxon>
    </lineage>
</organism>
<dbReference type="RefSeq" id="XP_060458629.1">
    <property type="nucleotide sequence ID" value="XM_060602213.1"/>
</dbReference>
<feature type="domain" description="Aminotransferase class V" evidence="9">
    <location>
        <begin position="29"/>
        <end position="347"/>
    </location>
</feature>
<dbReference type="FunFam" id="3.40.640.10:FF:000027">
    <property type="entry name" value="Serine--pyruvate aminotransferase, mitochondrial"/>
    <property type="match status" value="1"/>
</dbReference>
<evidence type="ECO:0000256" key="2">
    <source>
        <dbReference type="ARBA" id="ARBA00009236"/>
    </source>
</evidence>
<reference evidence="10" key="1">
    <citation type="journal article" date="2023" name="BMC Genomics">
        <title>Chromosome-level genome assemblies of Cutaneotrichosporon spp. (Trichosporonales, Basidiomycota) reveal imbalanced evolution between nucleotide sequences and chromosome synteny.</title>
        <authorList>
            <person name="Kobayashi Y."/>
            <person name="Kayamori A."/>
            <person name="Aoki K."/>
            <person name="Shiwa Y."/>
            <person name="Matsutani M."/>
            <person name="Fujita N."/>
            <person name="Sugita T."/>
            <person name="Iwasaki W."/>
            <person name="Tanaka N."/>
            <person name="Takashima M."/>
        </authorList>
    </citation>
    <scope>NUCLEOTIDE SEQUENCE</scope>
    <source>
        <strain evidence="10">HIS019</strain>
    </source>
</reference>
<dbReference type="EC" id="2.6.1.44" evidence="3"/>
<evidence type="ECO:0000256" key="6">
    <source>
        <dbReference type="ARBA" id="ARBA00022898"/>
    </source>
</evidence>
<dbReference type="GeneID" id="85497234"/>
<dbReference type="EMBL" id="AP028216">
    <property type="protein sequence ID" value="BEI93364.1"/>
    <property type="molecule type" value="Genomic_DNA"/>
</dbReference>
<dbReference type="PANTHER" id="PTHR21152:SF24">
    <property type="entry name" value="ALANINE--GLYOXYLATE AMINOTRANSFERASE 1"/>
    <property type="match status" value="1"/>
</dbReference>
<accession>A0AA48L7D8</accession>
<dbReference type="InterPro" id="IPR024169">
    <property type="entry name" value="SP_NH2Trfase/AEP_transaminase"/>
</dbReference>
<feature type="modified residue" description="N6-(pyridoxal phosphate)lysine" evidence="8">
    <location>
        <position position="202"/>
    </location>
</feature>
<dbReference type="AlphaFoldDB" id="A0AA48L7D8"/>
<evidence type="ECO:0000259" key="9">
    <source>
        <dbReference type="Pfam" id="PF00266"/>
    </source>
</evidence>
<dbReference type="FunFam" id="3.90.1150.10:FF:000049">
    <property type="entry name" value="Alanine-glyoxylate aminotransferase 1"/>
    <property type="match status" value="1"/>
</dbReference>
<dbReference type="GO" id="GO:0019265">
    <property type="term" value="P:glycine biosynthetic process, by transamination of glyoxylate"/>
    <property type="evidence" value="ECO:0007669"/>
    <property type="project" value="TreeGrafter"/>
</dbReference>
<evidence type="ECO:0000256" key="4">
    <source>
        <dbReference type="ARBA" id="ARBA00022576"/>
    </source>
</evidence>
<evidence type="ECO:0000256" key="3">
    <source>
        <dbReference type="ARBA" id="ARBA00013049"/>
    </source>
</evidence>
<comment type="similarity">
    <text evidence="2">Belongs to the class-V pyridoxal-phosphate-dependent aminotransferase family.</text>
</comment>
<evidence type="ECO:0000256" key="8">
    <source>
        <dbReference type="PIRSR" id="PIRSR000524-50"/>
    </source>
</evidence>
<dbReference type="Gene3D" id="3.90.1150.10">
    <property type="entry name" value="Aspartate Aminotransferase, domain 1"/>
    <property type="match status" value="1"/>
</dbReference>
<keyword evidence="11" id="KW-1185">Reference proteome</keyword>
<dbReference type="InterPro" id="IPR015422">
    <property type="entry name" value="PyrdxlP-dep_Trfase_small"/>
</dbReference>
<dbReference type="InterPro" id="IPR015421">
    <property type="entry name" value="PyrdxlP-dep_Trfase_major"/>
</dbReference>
<evidence type="ECO:0000313" key="10">
    <source>
        <dbReference type="EMBL" id="BEI93364.1"/>
    </source>
</evidence>
<dbReference type="Proteomes" id="UP001233271">
    <property type="component" value="Chromosome 5"/>
</dbReference>
<evidence type="ECO:0000256" key="7">
    <source>
        <dbReference type="PIRSR" id="PIRSR000524-1"/>
    </source>
</evidence>
<dbReference type="Pfam" id="PF00266">
    <property type="entry name" value="Aminotran_5"/>
    <property type="match status" value="1"/>
</dbReference>
<dbReference type="KEGG" id="ccac:CcaHIS019_0509920"/>
<dbReference type="Gene3D" id="3.40.640.10">
    <property type="entry name" value="Type I PLP-dependent aspartate aminotransferase-like (Major domain)"/>
    <property type="match status" value="1"/>
</dbReference>
<evidence type="ECO:0000256" key="1">
    <source>
        <dbReference type="ARBA" id="ARBA00001933"/>
    </source>
</evidence>
<dbReference type="GO" id="GO:0005777">
    <property type="term" value="C:peroxisome"/>
    <property type="evidence" value="ECO:0007669"/>
    <property type="project" value="TreeGrafter"/>
</dbReference>